<dbReference type="Proteomes" id="UP001183226">
    <property type="component" value="Unassembled WGS sequence"/>
</dbReference>
<proteinExistence type="predicted"/>
<name>A0ABU2L0H3_9ACTN</name>
<keyword evidence="2" id="KW-1185">Reference proteome</keyword>
<evidence type="ECO:0000313" key="2">
    <source>
        <dbReference type="Proteomes" id="UP001183226"/>
    </source>
</evidence>
<accession>A0ABU2L0H3</accession>
<organism evidence="1 2">
    <name type="scientific">Streptomonospora wellingtoniae</name>
    <dbReference type="NCBI Taxonomy" id="3075544"/>
    <lineage>
        <taxon>Bacteria</taxon>
        <taxon>Bacillati</taxon>
        <taxon>Actinomycetota</taxon>
        <taxon>Actinomycetes</taxon>
        <taxon>Streptosporangiales</taxon>
        <taxon>Nocardiopsidaceae</taxon>
        <taxon>Streptomonospora</taxon>
    </lineage>
</organism>
<sequence>MPTYRLRVELELTDDQLTQYRAEHDLHATDDPRPHLAATVRDELTGLGEDRGWWHTAHVT</sequence>
<protein>
    <submittedName>
        <fullName evidence="1">Uncharacterized protein</fullName>
    </submittedName>
</protein>
<dbReference type="EMBL" id="JAVREK010000035">
    <property type="protein sequence ID" value="MDT0305050.1"/>
    <property type="molecule type" value="Genomic_DNA"/>
</dbReference>
<evidence type="ECO:0000313" key="1">
    <source>
        <dbReference type="EMBL" id="MDT0305050.1"/>
    </source>
</evidence>
<gene>
    <name evidence="1" type="ORF">RM446_23250</name>
</gene>
<dbReference type="RefSeq" id="WP_311547565.1">
    <property type="nucleotide sequence ID" value="NZ_JAVREK010000035.1"/>
</dbReference>
<comment type="caution">
    <text evidence="1">The sequence shown here is derived from an EMBL/GenBank/DDBJ whole genome shotgun (WGS) entry which is preliminary data.</text>
</comment>
<reference evidence="2" key="1">
    <citation type="submission" date="2023-07" db="EMBL/GenBank/DDBJ databases">
        <title>30 novel species of actinomycetes from the DSMZ collection.</title>
        <authorList>
            <person name="Nouioui I."/>
        </authorList>
    </citation>
    <scope>NUCLEOTIDE SEQUENCE [LARGE SCALE GENOMIC DNA]</scope>
    <source>
        <strain evidence="2">DSM 45055</strain>
    </source>
</reference>